<gene>
    <name evidence="4" type="ORF">AAP_01685</name>
</gene>
<evidence type="ECO:0000313" key="5">
    <source>
        <dbReference type="Proteomes" id="UP000242877"/>
    </source>
</evidence>
<dbReference type="InterPro" id="IPR020845">
    <property type="entry name" value="AMP-binding_CS"/>
</dbReference>
<dbReference type="Gene3D" id="3.40.50.12780">
    <property type="entry name" value="N-terminal domain of ligase-like"/>
    <property type="match status" value="1"/>
</dbReference>
<keyword evidence="2" id="KW-0597">Phosphoprotein</keyword>
<dbReference type="OrthoDB" id="429813at2759"/>
<organism evidence="4 5">
    <name type="scientific">Ascosphaera apis ARSEF 7405</name>
    <dbReference type="NCBI Taxonomy" id="392613"/>
    <lineage>
        <taxon>Eukaryota</taxon>
        <taxon>Fungi</taxon>
        <taxon>Dikarya</taxon>
        <taxon>Ascomycota</taxon>
        <taxon>Pezizomycotina</taxon>
        <taxon>Eurotiomycetes</taxon>
        <taxon>Eurotiomycetidae</taxon>
        <taxon>Onygenales</taxon>
        <taxon>Ascosphaeraceae</taxon>
        <taxon>Ascosphaera</taxon>
    </lineage>
</organism>
<reference evidence="4 5" key="1">
    <citation type="journal article" date="2016" name="Genome Biol. Evol.">
        <title>Divergent and convergent evolution of fungal pathogenicity.</title>
        <authorList>
            <person name="Shang Y."/>
            <person name="Xiao G."/>
            <person name="Zheng P."/>
            <person name="Cen K."/>
            <person name="Zhan S."/>
            <person name="Wang C."/>
        </authorList>
    </citation>
    <scope>NUCLEOTIDE SEQUENCE [LARGE SCALE GENOMIC DNA]</scope>
    <source>
        <strain evidence="4 5">ARSEF 7405</strain>
    </source>
</reference>
<keyword evidence="1" id="KW-0596">Phosphopantetheine</keyword>
<dbReference type="Pfam" id="PF07993">
    <property type="entry name" value="NAD_binding_4"/>
    <property type="match status" value="1"/>
</dbReference>
<dbReference type="InterPro" id="IPR009081">
    <property type="entry name" value="PP-bd_ACP"/>
</dbReference>
<protein>
    <submittedName>
        <fullName evidence="4">Male sterility, NAD-binding protein</fullName>
    </submittedName>
</protein>
<dbReference type="InterPro" id="IPR036736">
    <property type="entry name" value="ACP-like_sf"/>
</dbReference>
<evidence type="ECO:0000259" key="3">
    <source>
        <dbReference type="PROSITE" id="PS50075"/>
    </source>
</evidence>
<dbReference type="Pfam" id="PF00550">
    <property type="entry name" value="PP-binding"/>
    <property type="match status" value="1"/>
</dbReference>
<dbReference type="SUPFAM" id="SSF51735">
    <property type="entry name" value="NAD(P)-binding Rossmann-fold domains"/>
    <property type="match status" value="1"/>
</dbReference>
<comment type="caution">
    <text evidence="4">The sequence shown here is derived from an EMBL/GenBank/DDBJ whole genome shotgun (WGS) entry which is preliminary data.</text>
</comment>
<dbReference type="InterPro" id="IPR020806">
    <property type="entry name" value="PKS_PP-bd"/>
</dbReference>
<dbReference type="SUPFAM" id="SSF47336">
    <property type="entry name" value="ACP-like"/>
    <property type="match status" value="1"/>
</dbReference>
<dbReference type="AlphaFoldDB" id="A0A168BEE1"/>
<dbReference type="InterPro" id="IPR036291">
    <property type="entry name" value="NAD(P)-bd_dom_sf"/>
</dbReference>
<evidence type="ECO:0000256" key="1">
    <source>
        <dbReference type="ARBA" id="ARBA00022450"/>
    </source>
</evidence>
<dbReference type="PROSITE" id="PS00455">
    <property type="entry name" value="AMP_BINDING"/>
    <property type="match status" value="1"/>
</dbReference>
<dbReference type="InterPro" id="IPR013120">
    <property type="entry name" value="FAR_NAD-bd"/>
</dbReference>
<evidence type="ECO:0000313" key="4">
    <source>
        <dbReference type="EMBL" id="KZZ95197.1"/>
    </source>
</evidence>
<dbReference type="PROSITE" id="PS50075">
    <property type="entry name" value="CARRIER"/>
    <property type="match status" value="1"/>
</dbReference>
<dbReference type="Pfam" id="PF00501">
    <property type="entry name" value="AMP-binding"/>
    <property type="match status" value="1"/>
</dbReference>
<dbReference type="Proteomes" id="UP000242877">
    <property type="component" value="Unassembled WGS sequence"/>
</dbReference>
<dbReference type="InterPro" id="IPR000873">
    <property type="entry name" value="AMP-dep_synth/lig_dom"/>
</dbReference>
<dbReference type="InterPro" id="IPR051414">
    <property type="entry name" value="Adenylate-forming_Reductase"/>
</dbReference>
<sequence>MDQCEGDEKKTVGLLTISDLDMVMSFFALSRLGHTVLLLSTRLSALAIEKLMQETGCRDLVYSTAPQLHATVAAIDRDVGNMYEVPTRDVYDVPLTTPLYTPKYDRETEYWKPCLILHSSGSTGFPKPVTLLHRAVCTLPSYPLEKKALTTFPFFHLGGLFSILMPLYQGSTVVYHNPHIPQTAESLTDVIEATKPEFCATVPYLLSLMVQNERSLNALRTLKSLATGGSRLSDEVGEKLLSEGIKLGLLYGATENCIIGETITRPEGDKDWNYLRFMNWMVDHIYMDCVDEKQQHYEAIFLPTLPSLSISNTDFPMPGSWRSKDVFEPHPTIPHAWKYVTRLDDRVTLANSEKVLPLPIEGTIRADPLVRECVVFGVGRDVPGLLVFKLPEGDNYSDSAFIEAIWPTVEDANSRAEGFSQIAKDMIVVLPSHVDYPKSDKGAFIRMQVWQKFEKEINDIYAAAEAVAVRDESQLLHLDRQGLEDFLIAEVKKDMGVTIKPDDDFFAVGVDSLRAIQLRRTIQENIALGGVQLPANIVYNCANVKALADYLCNISSRGETDNAKKAAQSLDVMRELITKYSSFPQHNYMNGVVHEEGYDASQYSAIITGATGSIGAHVLAQLLKKDEKIKTVYCFCRGSNPILRVLESLRVRKLIKCQADEDYYRSRIIVLTAEPHEDNFGLDEGTIKKMKRDVGVIIHSAWPVNFNIPLQSFEIHIRGLKNLIDFSLSVNRYEPAQVHFASSISATLNVPQGSIVPDKRAASLSMAVPSGYAQSKLVSEEICLKANEAAGANTFVLRIGQIVGDTKDGVWNETESYPMMVRAGYHMGLMPEIVETCNWLPVDTLASAMVDISLGGMTSGKVYRVYNLANPISFTWAQFLDELADAGLKFKTVPFAEWRARLAESEQKGEGRLNPAVKLIEHFDMAYGRADSAGLGAAKFEVGRAKAVSAAMRNMPSVIEEKLVKKFLDNWVPKWEKEEKMAAAGWTEY</sequence>
<keyword evidence="5" id="KW-1185">Reference proteome</keyword>
<dbReference type="GO" id="GO:0031177">
    <property type="term" value="F:phosphopantetheine binding"/>
    <property type="evidence" value="ECO:0007669"/>
    <property type="project" value="InterPro"/>
</dbReference>
<dbReference type="EMBL" id="AZGZ01000005">
    <property type="protein sequence ID" value="KZZ95197.1"/>
    <property type="molecule type" value="Genomic_DNA"/>
</dbReference>
<dbReference type="InterPro" id="IPR006162">
    <property type="entry name" value="Ppantetheine_attach_site"/>
</dbReference>
<dbReference type="Pfam" id="PF23562">
    <property type="entry name" value="AMP-binding_C_3"/>
    <property type="match status" value="1"/>
</dbReference>
<dbReference type="InterPro" id="IPR042099">
    <property type="entry name" value="ANL_N_sf"/>
</dbReference>
<name>A0A168BEE1_9EURO</name>
<evidence type="ECO:0000256" key="2">
    <source>
        <dbReference type="ARBA" id="ARBA00022553"/>
    </source>
</evidence>
<feature type="domain" description="Carrier" evidence="3">
    <location>
        <begin position="478"/>
        <end position="555"/>
    </location>
</feature>
<dbReference type="Gene3D" id="3.40.50.720">
    <property type="entry name" value="NAD(P)-binding Rossmann-like Domain"/>
    <property type="match status" value="1"/>
</dbReference>
<dbReference type="SMART" id="SM00823">
    <property type="entry name" value="PKS_PP"/>
    <property type="match status" value="1"/>
</dbReference>
<dbReference type="Gene3D" id="1.10.1200.10">
    <property type="entry name" value="ACP-like"/>
    <property type="match status" value="1"/>
</dbReference>
<proteinExistence type="predicted"/>
<dbReference type="PROSITE" id="PS00012">
    <property type="entry name" value="PHOSPHOPANTETHEINE"/>
    <property type="match status" value="1"/>
</dbReference>
<dbReference type="SUPFAM" id="SSF56801">
    <property type="entry name" value="Acetyl-CoA synthetase-like"/>
    <property type="match status" value="1"/>
</dbReference>
<dbReference type="PANTHER" id="PTHR43439">
    <property type="entry name" value="PHENYLACETATE-COENZYME A LIGASE"/>
    <property type="match status" value="1"/>
</dbReference>
<accession>A0A168BEE1</accession>
<dbReference type="VEuPathDB" id="FungiDB:AAP_01685"/>
<dbReference type="PANTHER" id="PTHR43439:SF2">
    <property type="entry name" value="ENZYME, PUTATIVE (JCVI)-RELATED"/>
    <property type="match status" value="1"/>
</dbReference>